<keyword evidence="2" id="KW-0812">Transmembrane</keyword>
<gene>
    <name evidence="3" type="ORF">SLEP1_g4987</name>
</gene>
<keyword evidence="2" id="KW-0472">Membrane</keyword>
<evidence type="ECO:0000313" key="4">
    <source>
        <dbReference type="Proteomes" id="UP001054252"/>
    </source>
</evidence>
<keyword evidence="4" id="KW-1185">Reference proteome</keyword>
<dbReference type="PANTHER" id="PTHR34054">
    <property type="entry name" value="EXPRESSED PROTEIN"/>
    <property type="match status" value="1"/>
</dbReference>
<dbReference type="PANTHER" id="PTHR34054:SF4">
    <property type="entry name" value="PROTEIN, PUTATIVE-RELATED"/>
    <property type="match status" value="1"/>
</dbReference>
<accession>A0AAV5HZA7</accession>
<protein>
    <submittedName>
        <fullName evidence="3">Uncharacterized protein</fullName>
    </submittedName>
</protein>
<comment type="caution">
    <text evidence="3">The sequence shown here is derived from an EMBL/GenBank/DDBJ whole genome shotgun (WGS) entry which is preliminary data.</text>
</comment>
<evidence type="ECO:0000256" key="2">
    <source>
        <dbReference type="SAM" id="Phobius"/>
    </source>
</evidence>
<keyword evidence="2" id="KW-1133">Transmembrane helix</keyword>
<reference evidence="3 4" key="1">
    <citation type="journal article" date="2021" name="Commun. Biol.">
        <title>The genome of Shorea leprosula (Dipterocarpaceae) highlights the ecological relevance of drought in aseasonal tropical rainforests.</title>
        <authorList>
            <person name="Ng K.K.S."/>
            <person name="Kobayashi M.J."/>
            <person name="Fawcett J.A."/>
            <person name="Hatakeyama M."/>
            <person name="Paape T."/>
            <person name="Ng C.H."/>
            <person name="Ang C.C."/>
            <person name="Tnah L.H."/>
            <person name="Lee C.T."/>
            <person name="Nishiyama T."/>
            <person name="Sese J."/>
            <person name="O'Brien M.J."/>
            <person name="Copetti D."/>
            <person name="Mohd Noor M.I."/>
            <person name="Ong R.C."/>
            <person name="Putra M."/>
            <person name="Sireger I.Z."/>
            <person name="Indrioko S."/>
            <person name="Kosugi Y."/>
            <person name="Izuno A."/>
            <person name="Isagi Y."/>
            <person name="Lee S.L."/>
            <person name="Shimizu K.K."/>
        </authorList>
    </citation>
    <scope>NUCLEOTIDE SEQUENCE [LARGE SCALE GENOMIC DNA]</scope>
    <source>
        <strain evidence="3">214</strain>
    </source>
</reference>
<evidence type="ECO:0000313" key="3">
    <source>
        <dbReference type="EMBL" id="GKU91063.1"/>
    </source>
</evidence>
<organism evidence="3 4">
    <name type="scientific">Rubroshorea leprosula</name>
    <dbReference type="NCBI Taxonomy" id="152421"/>
    <lineage>
        <taxon>Eukaryota</taxon>
        <taxon>Viridiplantae</taxon>
        <taxon>Streptophyta</taxon>
        <taxon>Embryophyta</taxon>
        <taxon>Tracheophyta</taxon>
        <taxon>Spermatophyta</taxon>
        <taxon>Magnoliopsida</taxon>
        <taxon>eudicotyledons</taxon>
        <taxon>Gunneridae</taxon>
        <taxon>Pentapetalae</taxon>
        <taxon>rosids</taxon>
        <taxon>malvids</taxon>
        <taxon>Malvales</taxon>
        <taxon>Dipterocarpaceae</taxon>
        <taxon>Rubroshorea</taxon>
    </lineage>
</organism>
<feature type="region of interest" description="Disordered" evidence="1">
    <location>
        <begin position="76"/>
        <end position="100"/>
    </location>
</feature>
<evidence type="ECO:0000256" key="1">
    <source>
        <dbReference type="SAM" id="MobiDB-lite"/>
    </source>
</evidence>
<dbReference type="Proteomes" id="UP001054252">
    <property type="component" value="Unassembled WGS sequence"/>
</dbReference>
<feature type="transmembrane region" description="Helical" evidence="2">
    <location>
        <begin position="6"/>
        <end position="31"/>
    </location>
</feature>
<proteinExistence type="predicted"/>
<dbReference type="InterPro" id="IPR045884">
    <property type="entry name" value="At5g59350-like"/>
</dbReference>
<sequence length="221" mass="25102">MNGLNKLGAVLTILFVLCVFALMAELVYVLWLRRRFRRRSVSASGDSEMSAAQFYTPSKELLYFFCWKNQSRVEPASVPPEEEKEGAEGSEYSAESEAKSRSRTVSLRDALVATVLTKAALAANSAAVANEVEMEVQPVTPFGRGERRGRRKEEDDKSCNKTLDPQLYFTKQFKGIKDCYYFNPCLKFIGELTESFDELTLQVDWKIPDYLHRAAAKKLRN</sequence>
<name>A0AAV5HZA7_9ROSI</name>
<dbReference type="EMBL" id="BPVZ01000005">
    <property type="protein sequence ID" value="GKU91063.1"/>
    <property type="molecule type" value="Genomic_DNA"/>
</dbReference>
<dbReference type="AlphaFoldDB" id="A0AAV5HZA7"/>